<evidence type="ECO:0000259" key="3">
    <source>
        <dbReference type="Pfam" id="PF00244"/>
    </source>
</evidence>
<dbReference type="Gene3D" id="1.20.190.20">
    <property type="entry name" value="14-3-3 domain"/>
    <property type="match status" value="1"/>
</dbReference>
<evidence type="ECO:0000256" key="1">
    <source>
        <dbReference type="ARBA" id="ARBA00006141"/>
    </source>
</evidence>
<dbReference type="PANTHER" id="PTHR18860">
    <property type="entry name" value="14-3-3 PROTEIN"/>
    <property type="match status" value="1"/>
</dbReference>
<sequence length="320" mass="36777">MKSKAYNFFTEDTYPARSFFQVVKLPKGAYRTRSYTAWGQYTENVTNTVLQKRMTMNNFEAVERKFDLLNIVQDNYYQTSDEWTDDLRGRPNGSTLLYNYYCIMFAERVTKDQLICLINVCEKARRFDDMVEAMKKLIKLDPNLGLEDRVSLSLAYKGATSPLRSSCRVLMSTEKRTGPGMNERQHQVLLSYRANVRNELVTICQKLLLPYSIVHCVGTVHGKCHKNGAAEADNTNNFEAVLRGTRLRFPNVTPPPFAEFIRANVWTADDARRYSMRDVLAWIEQHIDELIDDTTASRHDTTTATTTRNRGSRQGSRTGS</sequence>
<organism evidence="4 5">
    <name type="scientific">Heterodera trifolii</name>
    <dbReference type="NCBI Taxonomy" id="157864"/>
    <lineage>
        <taxon>Eukaryota</taxon>
        <taxon>Metazoa</taxon>
        <taxon>Ecdysozoa</taxon>
        <taxon>Nematoda</taxon>
        <taxon>Chromadorea</taxon>
        <taxon>Rhabditida</taxon>
        <taxon>Tylenchina</taxon>
        <taxon>Tylenchomorpha</taxon>
        <taxon>Tylenchoidea</taxon>
        <taxon>Heteroderidae</taxon>
        <taxon>Heteroderinae</taxon>
        <taxon>Heterodera</taxon>
    </lineage>
</organism>
<evidence type="ECO:0000313" key="5">
    <source>
        <dbReference type="Proteomes" id="UP001620626"/>
    </source>
</evidence>
<feature type="domain" description="14-3-3" evidence="3">
    <location>
        <begin position="118"/>
        <end position="208"/>
    </location>
</feature>
<protein>
    <recommendedName>
        <fullName evidence="3">14-3-3 domain-containing protein</fullName>
    </recommendedName>
</protein>
<dbReference type="Pfam" id="PF00244">
    <property type="entry name" value="14-3-3"/>
    <property type="match status" value="1"/>
</dbReference>
<accession>A0ABD2IMW7</accession>
<dbReference type="EMBL" id="JBICBT010001293">
    <property type="protein sequence ID" value="KAL3074628.1"/>
    <property type="molecule type" value="Genomic_DNA"/>
</dbReference>
<comment type="caution">
    <text evidence="4">The sequence shown here is derived from an EMBL/GenBank/DDBJ whole genome shotgun (WGS) entry which is preliminary data.</text>
</comment>
<dbReference type="SUPFAM" id="SSF48445">
    <property type="entry name" value="14-3-3 protein"/>
    <property type="match status" value="1"/>
</dbReference>
<gene>
    <name evidence="4" type="ORF">niasHT_033655</name>
</gene>
<keyword evidence="5" id="KW-1185">Reference proteome</keyword>
<proteinExistence type="inferred from homology"/>
<feature type="region of interest" description="Disordered" evidence="2">
    <location>
        <begin position="298"/>
        <end position="320"/>
    </location>
</feature>
<dbReference type="InterPro" id="IPR000308">
    <property type="entry name" value="14-3-3"/>
</dbReference>
<dbReference type="InterPro" id="IPR023410">
    <property type="entry name" value="14-3-3_domain"/>
</dbReference>
<dbReference type="InterPro" id="IPR036815">
    <property type="entry name" value="14-3-3_dom_sf"/>
</dbReference>
<evidence type="ECO:0000256" key="2">
    <source>
        <dbReference type="SAM" id="MobiDB-lite"/>
    </source>
</evidence>
<reference evidence="4 5" key="1">
    <citation type="submission" date="2024-10" db="EMBL/GenBank/DDBJ databases">
        <authorList>
            <person name="Kim D."/>
        </authorList>
    </citation>
    <scope>NUCLEOTIDE SEQUENCE [LARGE SCALE GENOMIC DNA]</scope>
    <source>
        <strain evidence="4">BH-2024</strain>
    </source>
</reference>
<comment type="similarity">
    <text evidence="1">Belongs to the 14-3-3 family.</text>
</comment>
<dbReference type="Proteomes" id="UP001620626">
    <property type="component" value="Unassembled WGS sequence"/>
</dbReference>
<name>A0ABD2IMW7_9BILA</name>
<evidence type="ECO:0000313" key="4">
    <source>
        <dbReference type="EMBL" id="KAL3074628.1"/>
    </source>
</evidence>
<dbReference type="AlphaFoldDB" id="A0ABD2IMW7"/>